<dbReference type="RefSeq" id="WP_066860109.1">
    <property type="nucleotide sequence ID" value="NZ_CABKVV010000009.1"/>
</dbReference>
<dbReference type="Proteomes" id="UP001524473">
    <property type="component" value="Unassembled WGS sequence"/>
</dbReference>
<evidence type="ECO:0000313" key="2">
    <source>
        <dbReference type="Proteomes" id="UP001524473"/>
    </source>
</evidence>
<name>A0ABT1RXC1_9FIRM</name>
<comment type="caution">
    <text evidence="1">The sequence shown here is derived from an EMBL/GenBank/DDBJ whole genome shotgun (WGS) entry which is preliminary data.</text>
</comment>
<proteinExistence type="predicted"/>
<dbReference type="GeneID" id="90531061"/>
<sequence>MSRVPFELARQAARLGCTAKYCREDKSFEFHLDGEVLAVVFPDGAYAGRADGTETAAQKAMLKKLRKAYDAVCEFLTLYENGVEIDGISIFPDSRVLAFANGVYFLGIDLGLFRGFQFAALSRSSVSKFYPARKFPAAKREFLLRSGLRTKE</sequence>
<organism evidence="1 2">
    <name type="scientific">Neglectibacter timonensis</name>
    <dbReference type="NCBI Taxonomy" id="1776382"/>
    <lineage>
        <taxon>Bacteria</taxon>
        <taxon>Bacillati</taxon>
        <taxon>Bacillota</taxon>
        <taxon>Clostridia</taxon>
        <taxon>Eubacteriales</taxon>
        <taxon>Oscillospiraceae</taxon>
        <taxon>Neglectibacter</taxon>
    </lineage>
</organism>
<reference evidence="1 2" key="1">
    <citation type="submission" date="2022-06" db="EMBL/GenBank/DDBJ databases">
        <title>Isolation of gut microbiota from human fecal samples.</title>
        <authorList>
            <person name="Pamer E.G."/>
            <person name="Barat B."/>
            <person name="Waligurski E."/>
            <person name="Medina S."/>
            <person name="Paddock L."/>
            <person name="Mostad J."/>
        </authorList>
    </citation>
    <scope>NUCLEOTIDE SEQUENCE [LARGE SCALE GENOMIC DNA]</scope>
    <source>
        <strain evidence="1 2">DFI.9.73</strain>
    </source>
</reference>
<gene>
    <name evidence="1" type="ORF">NE695_04995</name>
</gene>
<protein>
    <submittedName>
        <fullName evidence="1">Uncharacterized protein</fullName>
    </submittedName>
</protein>
<accession>A0ABT1RXC1</accession>
<evidence type="ECO:0000313" key="1">
    <source>
        <dbReference type="EMBL" id="MCQ4839270.1"/>
    </source>
</evidence>
<keyword evidence="2" id="KW-1185">Reference proteome</keyword>
<dbReference type="EMBL" id="JANFZH010000008">
    <property type="protein sequence ID" value="MCQ4839270.1"/>
    <property type="molecule type" value="Genomic_DNA"/>
</dbReference>